<proteinExistence type="predicted"/>
<dbReference type="OrthoDB" id="9795336at2"/>
<dbReference type="GO" id="GO:0016853">
    <property type="term" value="F:isomerase activity"/>
    <property type="evidence" value="ECO:0007669"/>
    <property type="project" value="UniProtKB-KW"/>
</dbReference>
<protein>
    <submittedName>
        <fullName evidence="2">Chalcone isomerase-like protein</fullName>
    </submittedName>
</protein>
<accession>A0A3N1UI10</accession>
<keyword evidence="3" id="KW-1185">Reference proteome</keyword>
<dbReference type="InterPro" id="IPR016087">
    <property type="entry name" value="Chalcone_isomerase"/>
</dbReference>
<evidence type="ECO:0000259" key="1">
    <source>
        <dbReference type="Pfam" id="PF16036"/>
    </source>
</evidence>
<sequence>MLELKGRGDVYFAGFVHVYDAALHGPAHIPAPALLDSSAPAGLEILYRVGLHRDKFVLAAERILARQHQDISSLRPRLDALHAAYRHVREGDGYHLCYAPDIGTELLLNDDVLIRIVGEDFARACLGSGSVSERSRGGCALASYAKDEDVPRRLTWVISVVLAQSRHGKTITGLSTVFGADDPAFQRVERGR</sequence>
<name>A0A3N1UI10_9BACT</name>
<dbReference type="AlphaFoldDB" id="A0A3N1UI10"/>
<dbReference type="EMBL" id="RJVA01000013">
    <property type="protein sequence ID" value="ROQ90894.1"/>
    <property type="molecule type" value="Genomic_DNA"/>
</dbReference>
<dbReference type="Proteomes" id="UP000276223">
    <property type="component" value="Unassembled WGS sequence"/>
</dbReference>
<reference evidence="2 3" key="1">
    <citation type="submission" date="2018-11" db="EMBL/GenBank/DDBJ databases">
        <title>Genomic Encyclopedia of Type Strains, Phase IV (KMG-IV): sequencing the most valuable type-strain genomes for metagenomic binning, comparative biology and taxonomic classification.</title>
        <authorList>
            <person name="Goeker M."/>
        </authorList>
    </citation>
    <scope>NUCLEOTIDE SEQUENCE [LARGE SCALE GENOMIC DNA]</scope>
    <source>
        <strain evidence="2 3">DSM 22027</strain>
    </source>
</reference>
<keyword evidence="2" id="KW-0413">Isomerase</keyword>
<gene>
    <name evidence="2" type="ORF">EDC27_2156</name>
</gene>
<dbReference type="Pfam" id="PF16036">
    <property type="entry name" value="Chalcone_3"/>
    <property type="match status" value="1"/>
</dbReference>
<feature type="domain" description="Chalcone isomerase" evidence="1">
    <location>
        <begin position="2"/>
        <end position="127"/>
    </location>
</feature>
<evidence type="ECO:0000313" key="3">
    <source>
        <dbReference type="Proteomes" id="UP000276223"/>
    </source>
</evidence>
<comment type="caution">
    <text evidence="2">The sequence shown here is derived from an EMBL/GenBank/DDBJ whole genome shotgun (WGS) entry which is preliminary data.</text>
</comment>
<organism evidence="2 3">
    <name type="scientific">Desulfosoma caldarium</name>
    <dbReference type="NCBI Taxonomy" id="610254"/>
    <lineage>
        <taxon>Bacteria</taxon>
        <taxon>Pseudomonadati</taxon>
        <taxon>Thermodesulfobacteriota</taxon>
        <taxon>Syntrophobacteria</taxon>
        <taxon>Syntrophobacterales</taxon>
        <taxon>Syntrophobacteraceae</taxon>
        <taxon>Desulfosoma</taxon>
    </lineage>
</organism>
<evidence type="ECO:0000313" key="2">
    <source>
        <dbReference type="EMBL" id="ROQ90894.1"/>
    </source>
</evidence>